<proteinExistence type="predicted"/>
<name>A0ABP3H753_9ACTN</name>
<accession>A0ABP3H753</accession>
<keyword evidence="2" id="KW-1185">Reference proteome</keyword>
<evidence type="ECO:0008006" key="3">
    <source>
        <dbReference type="Google" id="ProtNLM"/>
    </source>
</evidence>
<dbReference type="RefSeq" id="WP_344120335.1">
    <property type="nucleotide sequence ID" value="NZ_BAAABW010000025.1"/>
</dbReference>
<evidence type="ECO:0000313" key="2">
    <source>
        <dbReference type="Proteomes" id="UP001500063"/>
    </source>
</evidence>
<gene>
    <name evidence="1" type="ORF">GCM10010319_45260</name>
</gene>
<organism evidence="1 2">
    <name type="scientific">Streptomyces blastmyceticus</name>
    <dbReference type="NCBI Taxonomy" id="68180"/>
    <lineage>
        <taxon>Bacteria</taxon>
        <taxon>Bacillati</taxon>
        <taxon>Actinomycetota</taxon>
        <taxon>Actinomycetes</taxon>
        <taxon>Kitasatosporales</taxon>
        <taxon>Streptomycetaceae</taxon>
        <taxon>Streptomyces</taxon>
    </lineage>
</organism>
<protein>
    <recommendedName>
        <fullName evidence="3">Immunity protein Imm1</fullName>
    </recommendedName>
</protein>
<sequence>MLPITVNTEPGEVRSGIDAEELARLIGRLGADGDRFVVVERIADGREGDHYIQTWHEGDGPYEVEYRDGSAERHFGVRMADAEEVVAVFVAWARGAEGWADGYDWEPVELEAEPEVMEPEVMEH</sequence>
<dbReference type="EMBL" id="BAAABW010000025">
    <property type="protein sequence ID" value="GAA0362510.1"/>
    <property type="molecule type" value="Genomic_DNA"/>
</dbReference>
<dbReference type="Proteomes" id="UP001500063">
    <property type="component" value="Unassembled WGS sequence"/>
</dbReference>
<comment type="caution">
    <text evidence="1">The sequence shown here is derived from an EMBL/GenBank/DDBJ whole genome shotgun (WGS) entry which is preliminary data.</text>
</comment>
<reference evidence="2" key="1">
    <citation type="journal article" date="2019" name="Int. J. Syst. Evol. Microbiol.">
        <title>The Global Catalogue of Microorganisms (GCM) 10K type strain sequencing project: providing services to taxonomists for standard genome sequencing and annotation.</title>
        <authorList>
            <consortium name="The Broad Institute Genomics Platform"/>
            <consortium name="The Broad Institute Genome Sequencing Center for Infectious Disease"/>
            <person name="Wu L."/>
            <person name="Ma J."/>
        </authorList>
    </citation>
    <scope>NUCLEOTIDE SEQUENCE [LARGE SCALE GENOMIC DNA]</scope>
    <source>
        <strain evidence="2">JCM 4565</strain>
    </source>
</reference>
<evidence type="ECO:0000313" key="1">
    <source>
        <dbReference type="EMBL" id="GAA0362510.1"/>
    </source>
</evidence>